<dbReference type="EMBL" id="BGZK01001319">
    <property type="protein sequence ID" value="GBP77141.1"/>
    <property type="molecule type" value="Genomic_DNA"/>
</dbReference>
<gene>
    <name evidence="1" type="ORF">EVAR_38719_1</name>
</gene>
<organism evidence="1 2">
    <name type="scientific">Eumeta variegata</name>
    <name type="common">Bagworm moth</name>
    <name type="synonym">Eumeta japonica</name>
    <dbReference type="NCBI Taxonomy" id="151549"/>
    <lineage>
        <taxon>Eukaryota</taxon>
        <taxon>Metazoa</taxon>
        <taxon>Ecdysozoa</taxon>
        <taxon>Arthropoda</taxon>
        <taxon>Hexapoda</taxon>
        <taxon>Insecta</taxon>
        <taxon>Pterygota</taxon>
        <taxon>Neoptera</taxon>
        <taxon>Endopterygota</taxon>
        <taxon>Lepidoptera</taxon>
        <taxon>Glossata</taxon>
        <taxon>Ditrysia</taxon>
        <taxon>Tineoidea</taxon>
        <taxon>Psychidae</taxon>
        <taxon>Oiketicinae</taxon>
        <taxon>Eumeta</taxon>
    </lineage>
</organism>
<keyword evidence="2" id="KW-1185">Reference proteome</keyword>
<dbReference type="Proteomes" id="UP000299102">
    <property type="component" value="Unassembled WGS sequence"/>
</dbReference>
<evidence type="ECO:0000313" key="2">
    <source>
        <dbReference type="Proteomes" id="UP000299102"/>
    </source>
</evidence>
<evidence type="ECO:0000313" key="1">
    <source>
        <dbReference type="EMBL" id="GBP77141.1"/>
    </source>
</evidence>
<dbReference type="AlphaFoldDB" id="A0A4C1YL40"/>
<name>A0A4C1YL40_EUMVA</name>
<sequence>MDLYSSSIVTSSDNKYFLVAQRHHSRSTAGLRFLREYVSGLAELQMFVSRSLVAYHMRLSSLHCDAFAGEQISSDTARVEDY</sequence>
<protein>
    <submittedName>
        <fullName evidence="1">Uncharacterized protein</fullName>
    </submittedName>
</protein>
<comment type="caution">
    <text evidence="1">The sequence shown here is derived from an EMBL/GenBank/DDBJ whole genome shotgun (WGS) entry which is preliminary data.</text>
</comment>
<accession>A0A4C1YL40</accession>
<proteinExistence type="predicted"/>
<reference evidence="1 2" key="1">
    <citation type="journal article" date="2019" name="Commun. Biol.">
        <title>The bagworm genome reveals a unique fibroin gene that provides high tensile strength.</title>
        <authorList>
            <person name="Kono N."/>
            <person name="Nakamura H."/>
            <person name="Ohtoshi R."/>
            <person name="Tomita M."/>
            <person name="Numata K."/>
            <person name="Arakawa K."/>
        </authorList>
    </citation>
    <scope>NUCLEOTIDE SEQUENCE [LARGE SCALE GENOMIC DNA]</scope>
</reference>